<accession>A0ABR3CXP6</accession>
<feature type="region of interest" description="Disordered" evidence="1">
    <location>
        <begin position="23"/>
        <end position="67"/>
    </location>
</feature>
<name>A0ABR3CXP6_NEUIN</name>
<evidence type="ECO:0000256" key="1">
    <source>
        <dbReference type="SAM" id="MobiDB-lite"/>
    </source>
</evidence>
<protein>
    <submittedName>
        <fullName evidence="2">Uncharacterized protein</fullName>
    </submittedName>
</protein>
<proteinExistence type="predicted"/>
<organism evidence="2 3">
    <name type="scientific">Neurospora intermedia</name>
    <dbReference type="NCBI Taxonomy" id="5142"/>
    <lineage>
        <taxon>Eukaryota</taxon>
        <taxon>Fungi</taxon>
        <taxon>Dikarya</taxon>
        <taxon>Ascomycota</taxon>
        <taxon>Pezizomycotina</taxon>
        <taxon>Sordariomycetes</taxon>
        <taxon>Sordariomycetidae</taxon>
        <taxon>Sordariales</taxon>
        <taxon>Sordariaceae</taxon>
        <taxon>Neurospora</taxon>
    </lineage>
</organism>
<dbReference type="EMBL" id="JAVLET010000018">
    <property type="protein sequence ID" value="KAL0465206.1"/>
    <property type="molecule type" value="Genomic_DNA"/>
</dbReference>
<reference evidence="2 3" key="1">
    <citation type="submission" date="2023-09" db="EMBL/GenBank/DDBJ databases">
        <title>Multi-omics analysis of a traditional fermented food reveals byproduct-associated fungal strains for waste-to-food upcycling.</title>
        <authorList>
            <consortium name="Lawrence Berkeley National Laboratory"/>
            <person name="Rekdal V.M."/>
            <person name="Villalobos-Escobedo J.M."/>
            <person name="Rodriguez-Valeron N."/>
            <person name="Garcia M.O."/>
            <person name="Vasquez D.P."/>
            <person name="Damayanti I."/>
            <person name="Sorensen P.M."/>
            <person name="Baidoo E.E."/>
            <person name="De Carvalho A.C."/>
            <person name="Riley R."/>
            <person name="Lipzen A."/>
            <person name="He G."/>
            <person name="Yan M."/>
            <person name="Haridas S."/>
            <person name="Daum C."/>
            <person name="Yoshinaga Y."/>
            <person name="Ng V."/>
            <person name="Grigoriev I.V."/>
            <person name="Munk R."/>
            <person name="Nuraida L."/>
            <person name="Wijaya C.H."/>
            <person name="Morales P.-C."/>
            <person name="Keasling J.D."/>
        </authorList>
    </citation>
    <scope>NUCLEOTIDE SEQUENCE [LARGE SCALE GENOMIC DNA]</scope>
    <source>
        <strain evidence="2 3">FGSC 2613</strain>
    </source>
</reference>
<keyword evidence="3" id="KW-1185">Reference proteome</keyword>
<feature type="compositionally biased region" description="Polar residues" evidence="1">
    <location>
        <begin position="27"/>
        <end position="41"/>
    </location>
</feature>
<comment type="caution">
    <text evidence="2">The sequence shown here is derived from an EMBL/GenBank/DDBJ whole genome shotgun (WGS) entry which is preliminary data.</text>
</comment>
<evidence type="ECO:0000313" key="2">
    <source>
        <dbReference type="EMBL" id="KAL0465206.1"/>
    </source>
</evidence>
<gene>
    <name evidence="2" type="ORF">QR685DRAFT_576315</name>
</gene>
<sequence length="93" mass="10499">MQTACRQPKESDQQRAAGFLFLGHPSMPSSRKQWQPSIRANTTKRRGMDSSGENEKPPCRAGRAGHRRCHATRRQELELETEGWGWGLACSCD</sequence>
<evidence type="ECO:0000313" key="3">
    <source>
        <dbReference type="Proteomes" id="UP001451303"/>
    </source>
</evidence>
<dbReference type="Proteomes" id="UP001451303">
    <property type="component" value="Unassembled WGS sequence"/>
</dbReference>